<protein>
    <submittedName>
        <fullName evidence="1">Uncharacterized protein</fullName>
    </submittedName>
</protein>
<evidence type="ECO:0000313" key="2">
    <source>
        <dbReference type="Proteomes" id="UP000243077"/>
    </source>
</evidence>
<name>A0A2L2BNC1_9MICO</name>
<dbReference type="AlphaFoldDB" id="A0A2L2BNC1"/>
<proteinExistence type="predicted"/>
<dbReference type="RefSeq" id="WP_104912815.1">
    <property type="nucleotide sequence ID" value="NZ_CP026923.1"/>
</dbReference>
<dbReference type="EMBL" id="CP026923">
    <property type="protein sequence ID" value="AVG23161.1"/>
    <property type="molecule type" value="Genomic_DNA"/>
</dbReference>
<reference evidence="1 2" key="1">
    <citation type="submission" date="2018-02" db="EMBL/GenBank/DDBJ databases">
        <title>Complete genome of the streamlined marine actinobacterium Pontimonas salivibrio CL-TW6 adapted to coastal planktonic lifestype.</title>
        <authorList>
            <person name="Cho B.C."/>
            <person name="Hardies S.C."/>
            <person name="Jang G.I."/>
            <person name="Hwang C.Y."/>
        </authorList>
    </citation>
    <scope>NUCLEOTIDE SEQUENCE [LARGE SCALE GENOMIC DNA]</scope>
    <source>
        <strain evidence="1 2">CL-TW6</strain>
    </source>
</reference>
<dbReference type="KEGG" id="psai:C3B54_11157"/>
<dbReference type="Proteomes" id="UP000243077">
    <property type="component" value="Chromosome"/>
</dbReference>
<keyword evidence="2" id="KW-1185">Reference proteome</keyword>
<gene>
    <name evidence="1" type="ORF">C3B54_11157</name>
</gene>
<accession>A0A2L2BNC1</accession>
<evidence type="ECO:0000313" key="1">
    <source>
        <dbReference type="EMBL" id="AVG23161.1"/>
    </source>
</evidence>
<organism evidence="1 2">
    <name type="scientific">Pontimonas salivibrio</name>
    <dbReference type="NCBI Taxonomy" id="1159327"/>
    <lineage>
        <taxon>Bacteria</taxon>
        <taxon>Bacillati</taxon>
        <taxon>Actinomycetota</taxon>
        <taxon>Actinomycetes</taxon>
        <taxon>Micrococcales</taxon>
        <taxon>Microbacteriaceae</taxon>
        <taxon>Pontimonas</taxon>
    </lineage>
</organism>
<sequence length="413" mass="44503">MRLPRPLRRLLDPHTALITGFKSALRAGDSETIAKLVSSHGRRLSLGSSERDTLTALLVGRLDDSVSHEEASRGFVELAQTLGKGRLSSRSWITLENLSRTVGCFLASDAFRRAAVAVISEGGTPSEHFLAALHDRNLTEAIRIWENTTGGNPGSPLWADAGHYLFLWSGGHSGMSQFDTDSEFSRVVSNHPAIVMGPAPTSLTTQDLNGQTLTARVIMQDVLSWDPATDPLGGACDLAYASRETRNWISESDSWSALGAFQAVSFRLDQSNASLPNSSSTVLRAAADPRLLMLGGSSPNMIPLMVWDLLKVPEVSLTLGGTTFFASHTAYTAGNRRFKHTLGRGTDETGSTGQRFERCPTFARHNVTENLTLVANLLQGGALVADKETAQVAGMSTGEYLATLDELYGRDRA</sequence>